<dbReference type="InterPro" id="IPR022911">
    <property type="entry name" value="Phe_tRNA_ligase_alpha1_bac"/>
</dbReference>
<comment type="similarity">
    <text evidence="2 13">Belongs to the class-II aminoacyl-tRNA synthetase family. Phe-tRNA synthetase alpha subunit type 1 subfamily.</text>
</comment>
<dbReference type="InterPro" id="IPR045864">
    <property type="entry name" value="aa-tRNA-synth_II/BPL/LPL"/>
</dbReference>
<dbReference type="CDD" id="cd00496">
    <property type="entry name" value="PheRS_alpha_core"/>
    <property type="match status" value="1"/>
</dbReference>
<keyword evidence="4 13" id="KW-0963">Cytoplasm</keyword>
<keyword evidence="6 13" id="KW-0479">Metal-binding</keyword>
<reference evidence="17" key="1">
    <citation type="submission" date="2007-07" db="EMBL/GenBank/DDBJ databases">
        <title>Complete genome sequence of Campylobacter hominis ATCC BAA-381, a commensal isolated from the human gastrointestinal tract.</title>
        <authorList>
            <person name="Fouts D.E."/>
            <person name="Mongodin E.F."/>
            <person name="Puiu D."/>
            <person name="Sebastian Y."/>
            <person name="Miller W.G."/>
            <person name="Mandrell R.E."/>
            <person name="Nelson K.E."/>
        </authorList>
    </citation>
    <scope>NUCLEOTIDE SEQUENCE [LARGE SCALE GENOMIC DNA]</scope>
    <source>
        <strain evidence="17">ATCC BAA-381 / LMG 19568 / NCTC 13146 / CH001A</strain>
    </source>
</reference>
<dbReference type="SUPFAM" id="SSF55681">
    <property type="entry name" value="Class II aaRS and biotin synthetases"/>
    <property type="match status" value="1"/>
</dbReference>
<evidence type="ECO:0000256" key="9">
    <source>
        <dbReference type="ARBA" id="ARBA00022842"/>
    </source>
</evidence>
<organism evidence="16 17">
    <name type="scientific">Campylobacter hominis (strain ATCC BAA-381 / DSM 21671 / CCUG 45161 / LMG 19568 / NCTC 13146 / CH001A)</name>
    <dbReference type="NCBI Taxonomy" id="360107"/>
    <lineage>
        <taxon>Bacteria</taxon>
        <taxon>Pseudomonadati</taxon>
        <taxon>Campylobacterota</taxon>
        <taxon>Epsilonproteobacteria</taxon>
        <taxon>Campylobacterales</taxon>
        <taxon>Campylobacteraceae</taxon>
        <taxon>Campylobacter</taxon>
    </lineage>
</organism>
<dbReference type="PANTHER" id="PTHR11538">
    <property type="entry name" value="PHENYLALANYL-TRNA SYNTHETASE"/>
    <property type="match status" value="1"/>
</dbReference>
<comment type="subcellular location">
    <subcellularLocation>
        <location evidence="1 13">Cytoplasm</location>
    </subcellularLocation>
</comment>
<dbReference type="SUPFAM" id="SSF46589">
    <property type="entry name" value="tRNA-binding arm"/>
    <property type="match status" value="1"/>
</dbReference>
<dbReference type="GO" id="GO:0000049">
    <property type="term" value="F:tRNA binding"/>
    <property type="evidence" value="ECO:0007669"/>
    <property type="project" value="InterPro"/>
</dbReference>
<dbReference type="InterPro" id="IPR010978">
    <property type="entry name" value="tRNA-bd_arm"/>
</dbReference>
<dbReference type="GO" id="GO:0005524">
    <property type="term" value="F:ATP binding"/>
    <property type="evidence" value="ECO:0007669"/>
    <property type="project" value="UniProtKB-UniRule"/>
</dbReference>
<dbReference type="NCBIfam" id="TIGR00468">
    <property type="entry name" value="pheS"/>
    <property type="match status" value="1"/>
</dbReference>
<keyword evidence="5 13" id="KW-0436">Ligase</keyword>
<keyword evidence="7 13" id="KW-0547">Nucleotide-binding</keyword>
<dbReference type="GO" id="GO:0000287">
    <property type="term" value="F:magnesium ion binding"/>
    <property type="evidence" value="ECO:0007669"/>
    <property type="project" value="UniProtKB-UniRule"/>
</dbReference>
<feature type="coiled-coil region" evidence="14">
    <location>
        <begin position="71"/>
        <end position="98"/>
    </location>
</feature>
<dbReference type="GO" id="GO:0005737">
    <property type="term" value="C:cytoplasm"/>
    <property type="evidence" value="ECO:0007669"/>
    <property type="project" value="UniProtKB-SubCell"/>
</dbReference>
<protein>
    <recommendedName>
        <fullName evidence="13">Phenylalanine--tRNA ligase alpha subunit</fullName>
        <ecNumber evidence="13">6.1.1.20</ecNumber>
    </recommendedName>
    <alternativeName>
        <fullName evidence="13">Phenylalanyl-tRNA synthetase alpha subunit</fullName>
        <shortName evidence="13">PheRS</shortName>
    </alternativeName>
</protein>
<feature type="binding site" evidence="13">
    <location>
        <position position="269"/>
    </location>
    <ligand>
        <name>Mg(2+)</name>
        <dbReference type="ChEBI" id="CHEBI:18420"/>
        <note>shared with beta subunit</note>
    </ligand>
</feature>
<proteinExistence type="inferred from homology"/>
<comment type="subunit">
    <text evidence="3 13">Tetramer of two alpha and two beta subunits.</text>
</comment>
<accession>A7I0N3</accession>
<dbReference type="HAMAP" id="MF_00281">
    <property type="entry name" value="Phe_tRNA_synth_alpha1"/>
    <property type="match status" value="1"/>
</dbReference>
<evidence type="ECO:0000256" key="13">
    <source>
        <dbReference type="HAMAP-Rule" id="MF_00281"/>
    </source>
</evidence>
<dbReference type="PANTHER" id="PTHR11538:SF41">
    <property type="entry name" value="PHENYLALANINE--TRNA LIGASE, MITOCHONDRIAL"/>
    <property type="match status" value="1"/>
</dbReference>
<dbReference type="Pfam" id="PF01409">
    <property type="entry name" value="tRNA-synt_2d"/>
    <property type="match status" value="1"/>
</dbReference>
<evidence type="ECO:0000256" key="2">
    <source>
        <dbReference type="ARBA" id="ARBA00010207"/>
    </source>
</evidence>
<dbReference type="eggNOG" id="COG0016">
    <property type="taxonomic scope" value="Bacteria"/>
</dbReference>
<evidence type="ECO:0000256" key="14">
    <source>
        <dbReference type="SAM" id="Coils"/>
    </source>
</evidence>
<dbReference type="EC" id="6.1.1.20" evidence="13"/>
<evidence type="ECO:0000256" key="6">
    <source>
        <dbReference type="ARBA" id="ARBA00022723"/>
    </source>
</evidence>
<dbReference type="Pfam" id="PF02912">
    <property type="entry name" value="Phe_tRNA-synt_N"/>
    <property type="match status" value="1"/>
</dbReference>
<dbReference type="Gene3D" id="3.30.930.10">
    <property type="entry name" value="Bira Bifunctional Protein, Domain 2"/>
    <property type="match status" value="1"/>
</dbReference>
<comment type="catalytic activity">
    <reaction evidence="12 13">
        <text>tRNA(Phe) + L-phenylalanine + ATP = L-phenylalanyl-tRNA(Phe) + AMP + diphosphate + H(+)</text>
        <dbReference type="Rhea" id="RHEA:19413"/>
        <dbReference type="Rhea" id="RHEA-COMP:9668"/>
        <dbReference type="Rhea" id="RHEA-COMP:9699"/>
        <dbReference type="ChEBI" id="CHEBI:15378"/>
        <dbReference type="ChEBI" id="CHEBI:30616"/>
        <dbReference type="ChEBI" id="CHEBI:33019"/>
        <dbReference type="ChEBI" id="CHEBI:58095"/>
        <dbReference type="ChEBI" id="CHEBI:78442"/>
        <dbReference type="ChEBI" id="CHEBI:78531"/>
        <dbReference type="ChEBI" id="CHEBI:456215"/>
        <dbReference type="EC" id="6.1.1.20"/>
    </reaction>
</comment>
<evidence type="ECO:0000256" key="12">
    <source>
        <dbReference type="ARBA" id="ARBA00049255"/>
    </source>
</evidence>
<evidence type="ECO:0000256" key="1">
    <source>
        <dbReference type="ARBA" id="ARBA00004496"/>
    </source>
</evidence>
<dbReference type="PROSITE" id="PS50862">
    <property type="entry name" value="AA_TRNA_LIGASE_II"/>
    <property type="match status" value="1"/>
</dbReference>
<dbReference type="HOGENOM" id="CLU_025086_0_1_7"/>
<dbReference type="InterPro" id="IPR004529">
    <property type="entry name" value="Phe-tRNA-synth_IIc_asu"/>
</dbReference>
<keyword evidence="11 13" id="KW-0030">Aminoacyl-tRNA synthetase</keyword>
<dbReference type="AlphaFoldDB" id="A7I0N3"/>
<evidence type="ECO:0000256" key="5">
    <source>
        <dbReference type="ARBA" id="ARBA00022598"/>
    </source>
</evidence>
<evidence type="ECO:0000313" key="17">
    <source>
        <dbReference type="Proteomes" id="UP000002407"/>
    </source>
</evidence>
<evidence type="ECO:0000256" key="11">
    <source>
        <dbReference type="ARBA" id="ARBA00023146"/>
    </source>
</evidence>
<name>A7I0N3_CAMHC</name>
<feature type="domain" description="Aminoacyl-transfer RNA synthetases class-II family profile" evidence="15">
    <location>
        <begin position="131"/>
        <end position="343"/>
    </location>
</feature>
<keyword evidence="9 13" id="KW-0460">Magnesium</keyword>
<keyword evidence="10 13" id="KW-0648">Protein biosynthesis</keyword>
<dbReference type="KEGG" id="cha:CHAB381_0486"/>
<evidence type="ECO:0000256" key="3">
    <source>
        <dbReference type="ARBA" id="ARBA00011209"/>
    </source>
</evidence>
<dbReference type="Proteomes" id="UP000002407">
    <property type="component" value="Chromosome"/>
</dbReference>
<dbReference type="STRING" id="360107.CHAB381_0486"/>
<evidence type="ECO:0000256" key="4">
    <source>
        <dbReference type="ARBA" id="ARBA00022490"/>
    </source>
</evidence>
<dbReference type="InterPro" id="IPR004188">
    <property type="entry name" value="Phe-tRNA_ligase_II_N"/>
</dbReference>
<dbReference type="EMBL" id="CP000776">
    <property type="protein sequence ID" value="ABS52323.1"/>
    <property type="molecule type" value="Genomic_DNA"/>
</dbReference>
<evidence type="ECO:0000256" key="7">
    <source>
        <dbReference type="ARBA" id="ARBA00022741"/>
    </source>
</evidence>
<comment type="cofactor">
    <cofactor evidence="13">
        <name>Mg(2+)</name>
        <dbReference type="ChEBI" id="CHEBI:18420"/>
    </cofactor>
    <text evidence="13">Binds 2 magnesium ions per tetramer.</text>
</comment>
<evidence type="ECO:0000256" key="10">
    <source>
        <dbReference type="ARBA" id="ARBA00022917"/>
    </source>
</evidence>
<gene>
    <name evidence="13 16" type="primary">pheS</name>
    <name evidence="16" type="ordered locus">CHAB381_0486</name>
</gene>
<dbReference type="InterPro" id="IPR006195">
    <property type="entry name" value="aa-tRNA-synth_II"/>
</dbReference>
<evidence type="ECO:0000259" key="15">
    <source>
        <dbReference type="PROSITE" id="PS50862"/>
    </source>
</evidence>
<sequence>MRVLINFQYNPTQKLFFKDEILKDLEQEIKNSQNLAELEAIRLSLFGKNGEITELFSKLKSLPNNEKKEFAKKANEKKELYNNLISEKRSELEAKKQNEFLKKEAIDVTLFDEPINSGAIHPVMATMDKIVEYFVSQNFSVESGPLIEDDFHNFEALNLPKYHPARDMQDTFYLNIPNMLIRTQTSPVQIRTMQKMKKPPIRMISPGAVFRRDMDLTHTPMFHQVEGLVVEEGSKVSFANLKYILEDFLHYMFGDVKVRFRPSFFPFTEPSAEVDISCIFCGGKGCRVCSHTGWLEVLGSGVVHPNVYKSVGWKNVSGYAFGLGVERFAMLLHSVPDLRSLFEGDIRLLEQFK</sequence>
<keyword evidence="8 13" id="KW-0067">ATP-binding</keyword>
<evidence type="ECO:0000313" key="16">
    <source>
        <dbReference type="EMBL" id="ABS52323.1"/>
    </source>
</evidence>
<keyword evidence="14" id="KW-0175">Coiled coil</keyword>
<evidence type="ECO:0000256" key="8">
    <source>
        <dbReference type="ARBA" id="ARBA00022840"/>
    </source>
</evidence>
<dbReference type="GO" id="GO:0004826">
    <property type="term" value="F:phenylalanine-tRNA ligase activity"/>
    <property type="evidence" value="ECO:0007669"/>
    <property type="project" value="UniProtKB-UniRule"/>
</dbReference>
<dbReference type="InterPro" id="IPR002319">
    <property type="entry name" value="Phenylalanyl-tRNA_Synthase"/>
</dbReference>
<keyword evidence="17" id="KW-1185">Reference proteome</keyword>
<dbReference type="GO" id="GO:0006432">
    <property type="term" value="P:phenylalanyl-tRNA aminoacylation"/>
    <property type="evidence" value="ECO:0007669"/>
    <property type="project" value="UniProtKB-UniRule"/>
</dbReference>